<feature type="region of interest" description="Disordered" evidence="1">
    <location>
        <begin position="1"/>
        <end position="24"/>
    </location>
</feature>
<organism evidence="3 4">
    <name type="scientific">Skermanella aerolata</name>
    <dbReference type="NCBI Taxonomy" id="393310"/>
    <lineage>
        <taxon>Bacteria</taxon>
        <taxon>Pseudomonadati</taxon>
        <taxon>Pseudomonadota</taxon>
        <taxon>Alphaproteobacteria</taxon>
        <taxon>Rhodospirillales</taxon>
        <taxon>Azospirillaceae</taxon>
        <taxon>Skermanella</taxon>
    </lineage>
</organism>
<reference evidence="3 4" key="1">
    <citation type="submission" date="2019-07" db="EMBL/GenBank/DDBJ databases">
        <title>Whole genome shotgun sequence of Skermanella aerolata NBRC 106429.</title>
        <authorList>
            <person name="Hosoyama A."/>
            <person name="Uohara A."/>
            <person name="Ohji S."/>
            <person name="Ichikawa N."/>
        </authorList>
    </citation>
    <scope>NUCLEOTIDE SEQUENCE [LARGE SCALE GENOMIC DNA]</scope>
    <source>
        <strain evidence="3 4">NBRC 106429</strain>
    </source>
</reference>
<keyword evidence="2" id="KW-0812">Transmembrane</keyword>
<protein>
    <submittedName>
        <fullName evidence="3">Uncharacterized protein</fullName>
    </submittedName>
</protein>
<evidence type="ECO:0000256" key="1">
    <source>
        <dbReference type="SAM" id="MobiDB-lite"/>
    </source>
</evidence>
<dbReference type="OrthoDB" id="517560at2"/>
<dbReference type="AlphaFoldDB" id="A0A512E451"/>
<evidence type="ECO:0000256" key="2">
    <source>
        <dbReference type="SAM" id="Phobius"/>
    </source>
</evidence>
<name>A0A512E451_9PROT</name>
<keyword evidence="2" id="KW-0472">Membrane</keyword>
<evidence type="ECO:0000313" key="4">
    <source>
        <dbReference type="Proteomes" id="UP000321523"/>
    </source>
</evidence>
<accession>A0A512E451</accession>
<dbReference type="Proteomes" id="UP000321523">
    <property type="component" value="Unassembled WGS sequence"/>
</dbReference>
<gene>
    <name evidence="3" type="ORF">SAE02_76230</name>
</gene>
<proteinExistence type="predicted"/>
<comment type="caution">
    <text evidence="3">The sequence shown here is derived from an EMBL/GenBank/DDBJ whole genome shotgun (WGS) entry which is preliminary data.</text>
</comment>
<keyword evidence="2" id="KW-1133">Transmembrane helix</keyword>
<feature type="transmembrane region" description="Helical" evidence="2">
    <location>
        <begin position="34"/>
        <end position="50"/>
    </location>
</feature>
<dbReference type="EMBL" id="BJYZ01000090">
    <property type="protein sequence ID" value="GEO43475.1"/>
    <property type="molecule type" value="Genomic_DNA"/>
</dbReference>
<keyword evidence="4" id="KW-1185">Reference proteome</keyword>
<sequence length="78" mass="8880">MRGHPAASIAVHDAEQAGRTQRAVRGPRWRRHRFALLRGLVAVALMWSSLEKFAFTDWFYPLIAEKPYLSKACDRGAL</sequence>
<evidence type="ECO:0000313" key="3">
    <source>
        <dbReference type="EMBL" id="GEO43475.1"/>
    </source>
</evidence>